<feature type="transmembrane region" description="Helical" evidence="9">
    <location>
        <begin position="37"/>
        <end position="52"/>
    </location>
</feature>
<keyword evidence="5 9" id="KW-0812">Transmembrane</keyword>
<keyword evidence="4" id="KW-1003">Cell membrane</keyword>
<feature type="transmembrane region" description="Helical" evidence="9">
    <location>
        <begin position="12"/>
        <end position="31"/>
    </location>
</feature>
<feature type="transmembrane region" description="Helical" evidence="9">
    <location>
        <begin position="64"/>
        <end position="90"/>
    </location>
</feature>
<keyword evidence="6 9" id="KW-1133">Transmembrane helix</keyword>
<reference evidence="11" key="1">
    <citation type="journal article" date="2019" name="Int. J. Syst. Evol. Microbiol.">
        <title>The Global Catalogue of Microorganisms (GCM) 10K type strain sequencing project: providing services to taxonomists for standard genome sequencing and annotation.</title>
        <authorList>
            <consortium name="The Broad Institute Genomics Platform"/>
            <consortium name="The Broad Institute Genome Sequencing Center for Infectious Disease"/>
            <person name="Wu L."/>
            <person name="Ma J."/>
        </authorList>
    </citation>
    <scope>NUCLEOTIDE SEQUENCE [LARGE SCALE GENOMIC DNA]</scope>
    <source>
        <strain evidence="11">CGMCC 4.7106</strain>
    </source>
</reference>
<evidence type="ECO:0000256" key="3">
    <source>
        <dbReference type="ARBA" id="ARBA00022448"/>
    </source>
</evidence>
<evidence type="ECO:0000256" key="2">
    <source>
        <dbReference type="ARBA" id="ARBA00009773"/>
    </source>
</evidence>
<dbReference type="InterPro" id="IPR002549">
    <property type="entry name" value="AI-2E-like"/>
</dbReference>
<protein>
    <submittedName>
        <fullName evidence="10">AI-2E family transporter</fullName>
    </submittedName>
</protein>
<comment type="similarity">
    <text evidence="2">Belongs to the autoinducer-2 exporter (AI-2E) (TC 2.A.86) family.</text>
</comment>
<feature type="transmembrane region" description="Helical" evidence="9">
    <location>
        <begin position="261"/>
        <end position="291"/>
    </location>
</feature>
<accession>A0ABW5D7T7</accession>
<comment type="subcellular location">
    <subcellularLocation>
        <location evidence="1">Cell membrane</location>
        <topology evidence="1">Multi-pass membrane protein</topology>
    </subcellularLocation>
</comment>
<sequence length="394" mass="42911">MQHPSNTKTGIEKWLGLAALVMLALLCYFVIRPFAQALMWALVLSFVLYPVQRKFVKWFCGKHGWAALTVTLLAVLLVVAPITLIGLSLVDDGKKLAVEAKEQVLNAPEEAPAWLSGIPFLGNDLSAYWHDFIVNRREWTNREKAQKAAEEENEDTNEAVEGEAATGDKESGLNTMLDEGVDSLRKFVMWMGMVLGKGVVQITISLFLVFFILRDAEKLGSRLKVAVSRIAGERGRRLMNVAGQTVKGVVYGYLGTSTAQAILAGIGFLIAGIPGAVLLGTLTFFLAVIPVGPPLIWGGASVWLFMQGKTGWTVFMVIWGFFAISSVDNVLRPFLVSQGNKMPFALMFLGMIGGAVAFGLIGVFLGPTLLAVAFRLVDEWTGARQQAQLENGKE</sequence>
<feature type="compositionally biased region" description="Acidic residues" evidence="8">
    <location>
        <begin position="151"/>
        <end position="161"/>
    </location>
</feature>
<dbReference type="PANTHER" id="PTHR21716">
    <property type="entry name" value="TRANSMEMBRANE PROTEIN"/>
    <property type="match status" value="1"/>
</dbReference>
<evidence type="ECO:0000313" key="10">
    <source>
        <dbReference type="EMBL" id="MFD2256449.1"/>
    </source>
</evidence>
<comment type="caution">
    <text evidence="10">The sequence shown here is derived from an EMBL/GenBank/DDBJ whole genome shotgun (WGS) entry which is preliminary data.</text>
</comment>
<dbReference type="Proteomes" id="UP001597375">
    <property type="component" value="Unassembled WGS sequence"/>
</dbReference>
<keyword evidence="7 9" id="KW-0472">Membrane</keyword>
<evidence type="ECO:0000256" key="6">
    <source>
        <dbReference type="ARBA" id="ARBA00022989"/>
    </source>
</evidence>
<evidence type="ECO:0000313" key="11">
    <source>
        <dbReference type="Proteomes" id="UP001597375"/>
    </source>
</evidence>
<evidence type="ECO:0000256" key="4">
    <source>
        <dbReference type="ARBA" id="ARBA00022475"/>
    </source>
</evidence>
<evidence type="ECO:0000256" key="5">
    <source>
        <dbReference type="ARBA" id="ARBA00022692"/>
    </source>
</evidence>
<feature type="region of interest" description="Disordered" evidence="8">
    <location>
        <begin position="144"/>
        <end position="174"/>
    </location>
</feature>
<keyword evidence="3" id="KW-0813">Transport</keyword>
<name>A0ABW5D7T7_9BACT</name>
<organism evidence="10 11">
    <name type="scientific">Luteolibacter algae</name>
    <dbReference type="NCBI Taxonomy" id="454151"/>
    <lineage>
        <taxon>Bacteria</taxon>
        <taxon>Pseudomonadati</taxon>
        <taxon>Verrucomicrobiota</taxon>
        <taxon>Verrucomicrobiia</taxon>
        <taxon>Verrucomicrobiales</taxon>
        <taxon>Verrucomicrobiaceae</taxon>
        <taxon>Luteolibacter</taxon>
    </lineage>
</organism>
<dbReference type="RefSeq" id="WP_386819687.1">
    <property type="nucleotide sequence ID" value="NZ_JBHUIT010000008.1"/>
</dbReference>
<feature type="transmembrane region" description="Helical" evidence="9">
    <location>
        <begin position="187"/>
        <end position="213"/>
    </location>
</feature>
<evidence type="ECO:0000256" key="7">
    <source>
        <dbReference type="ARBA" id="ARBA00023136"/>
    </source>
</evidence>
<keyword evidence="11" id="KW-1185">Reference proteome</keyword>
<evidence type="ECO:0000256" key="8">
    <source>
        <dbReference type="SAM" id="MobiDB-lite"/>
    </source>
</evidence>
<feature type="transmembrane region" description="Helical" evidence="9">
    <location>
        <begin position="343"/>
        <end position="365"/>
    </location>
</feature>
<gene>
    <name evidence="10" type="ORF">ACFSSA_07170</name>
</gene>
<dbReference type="Pfam" id="PF01594">
    <property type="entry name" value="AI-2E_transport"/>
    <property type="match status" value="1"/>
</dbReference>
<dbReference type="EMBL" id="JBHUIT010000008">
    <property type="protein sequence ID" value="MFD2256449.1"/>
    <property type="molecule type" value="Genomic_DNA"/>
</dbReference>
<dbReference type="PANTHER" id="PTHR21716:SF67">
    <property type="entry name" value="TRANSPORT PROTEIN YDIK-RELATED"/>
    <property type="match status" value="1"/>
</dbReference>
<evidence type="ECO:0000256" key="1">
    <source>
        <dbReference type="ARBA" id="ARBA00004651"/>
    </source>
</evidence>
<proteinExistence type="inferred from homology"/>
<evidence type="ECO:0000256" key="9">
    <source>
        <dbReference type="SAM" id="Phobius"/>
    </source>
</evidence>
<feature type="transmembrane region" description="Helical" evidence="9">
    <location>
        <begin position="311"/>
        <end position="331"/>
    </location>
</feature>